<organism evidence="3 4">
    <name type="scientific">Tardibacter chloracetimidivorans</name>
    <dbReference type="NCBI Taxonomy" id="1921510"/>
    <lineage>
        <taxon>Bacteria</taxon>
        <taxon>Pseudomonadati</taxon>
        <taxon>Pseudomonadota</taxon>
        <taxon>Alphaproteobacteria</taxon>
        <taxon>Sphingomonadales</taxon>
        <taxon>Sphingomonadaceae</taxon>
        <taxon>Tardibacter</taxon>
    </lineage>
</organism>
<accession>A0A1L3ZRV9</accession>
<evidence type="ECO:0008006" key="5">
    <source>
        <dbReference type="Google" id="ProtNLM"/>
    </source>
</evidence>
<proteinExistence type="predicted"/>
<feature type="coiled-coil region" evidence="1">
    <location>
        <begin position="71"/>
        <end position="116"/>
    </location>
</feature>
<evidence type="ECO:0000313" key="3">
    <source>
        <dbReference type="EMBL" id="API58364.1"/>
    </source>
</evidence>
<evidence type="ECO:0000256" key="1">
    <source>
        <dbReference type="SAM" id="Coils"/>
    </source>
</evidence>
<feature type="chain" id="PRO_5012001392" description="MASP" evidence="2">
    <location>
        <begin position="27"/>
        <end position="132"/>
    </location>
</feature>
<gene>
    <name evidence="3" type="ORF">BSL82_02785</name>
</gene>
<name>A0A1L3ZRV9_9SPHN</name>
<dbReference type="EMBL" id="CP018221">
    <property type="protein sequence ID" value="API58364.1"/>
    <property type="molecule type" value="Genomic_DNA"/>
</dbReference>
<dbReference type="Proteomes" id="UP000182063">
    <property type="component" value="Chromosome"/>
</dbReference>
<protein>
    <recommendedName>
        <fullName evidence="5">MASP</fullName>
    </recommendedName>
</protein>
<evidence type="ECO:0000313" key="4">
    <source>
        <dbReference type="Proteomes" id="UP000182063"/>
    </source>
</evidence>
<feature type="signal peptide" evidence="2">
    <location>
        <begin position="1"/>
        <end position="26"/>
    </location>
</feature>
<evidence type="ECO:0000256" key="2">
    <source>
        <dbReference type="SAM" id="SignalP"/>
    </source>
</evidence>
<keyword evidence="2" id="KW-0732">Signal</keyword>
<keyword evidence="4" id="KW-1185">Reference proteome</keyword>
<sequence>MRLTSDHKSNGLILATLIFAAQSAHAQSLPVEVVGERRASAVEKVEIEESAVVDGTADIEVIEHRQVRDLNRQTAARLAAAEAKGEAARREHEEAVARARIERQLYEEALARHRAATERWRQDVQRASAKTP</sequence>
<reference evidence="4" key="1">
    <citation type="submission" date="2016-11" db="EMBL/GenBank/DDBJ databases">
        <title>Complete Genome Sequence of alachlor-degrading Sphingomonas sp. strain JJ-A5.</title>
        <authorList>
            <person name="Lee H."/>
            <person name="Ka J.-O."/>
        </authorList>
    </citation>
    <scope>NUCLEOTIDE SEQUENCE [LARGE SCALE GENOMIC DNA]</scope>
    <source>
        <strain evidence="4">JJ-A5</strain>
    </source>
</reference>
<dbReference type="AlphaFoldDB" id="A0A1L3ZRV9"/>
<keyword evidence="1" id="KW-0175">Coiled coil</keyword>
<dbReference type="RefSeq" id="WP_072595937.1">
    <property type="nucleotide sequence ID" value="NZ_CP018221.1"/>
</dbReference>
<dbReference type="KEGG" id="sphj:BSL82_02785"/>